<dbReference type="Gene3D" id="3.90.550.10">
    <property type="entry name" value="Spore Coat Polysaccharide Biosynthesis Protein SpsA, Chain A"/>
    <property type="match status" value="1"/>
</dbReference>
<dbReference type="Proteomes" id="UP001321486">
    <property type="component" value="Chromosome"/>
</dbReference>
<dbReference type="EMBL" id="AP027732">
    <property type="protein sequence ID" value="BDZ48409.1"/>
    <property type="molecule type" value="Genomic_DNA"/>
</dbReference>
<evidence type="ECO:0000313" key="3">
    <source>
        <dbReference type="Proteomes" id="UP001321486"/>
    </source>
</evidence>
<evidence type="ECO:0000313" key="2">
    <source>
        <dbReference type="EMBL" id="BDZ48409.1"/>
    </source>
</evidence>
<dbReference type="InterPro" id="IPR029044">
    <property type="entry name" value="Nucleotide-diphossugar_trans"/>
</dbReference>
<proteinExistence type="predicted"/>
<evidence type="ECO:0000259" key="1">
    <source>
        <dbReference type="Pfam" id="PF12804"/>
    </source>
</evidence>
<dbReference type="PANTHER" id="PTHR43777:SF1">
    <property type="entry name" value="MOLYBDENUM COFACTOR CYTIDYLYLTRANSFERASE"/>
    <property type="match status" value="1"/>
</dbReference>
<dbReference type="SUPFAM" id="SSF53448">
    <property type="entry name" value="Nucleotide-diphospho-sugar transferases"/>
    <property type="match status" value="1"/>
</dbReference>
<feature type="domain" description="MobA-like NTP transferase" evidence="1">
    <location>
        <begin position="22"/>
        <end position="182"/>
    </location>
</feature>
<organism evidence="2 3">
    <name type="scientific">Frondihabitans sucicola</name>
    <dbReference type="NCBI Taxonomy" id="1268041"/>
    <lineage>
        <taxon>Bacteria</taxon>
        <taxon>Bacillati</taxon>
        <taxon>Actinomycetota</taxon>
        <taxon>Actinomycetes</taxon>
        <taxon>Micrococcales</taxon>
        <taxon>Microbacteriaceae</taxon>
        <taxon>Frondihabitans</taxon>
    </lineage>
</organism>
<protein>
    <submittedName>
        <fullName evidence="2">Molybdopterin-guanine dinucleotide biosynthesis protein MobA</fullName>
    </submittedName>
</protein>
<sequence>MFHRSGATEKVSETGDMGLVHGIVLAAGAGARYGQPKALARDADGRPWVALAEQLLRGAGCQEVTVVLGAAVDAARKLVPPRAQAVVAEDWASGLAASLRAGLRAAAASGSVAALVTLVDLPDLPVEVALRVLEGGVSTEVLRQATFARRPGHPVLLGRDHWPALVAGLSGDRGARPYLLAHDVTEVECGDLSPGLDVDTPRSDSESGA</sequence>
<gene>
    <name evidence="2" type="ORF">GCM10025867_06500</name>
</gene>
<dbReference type="InterPro" id="IPR025877">
    <property type="entry name" value="MobA-like_NTP_Trfase"/>
</dbReference>
<dbReference type="Pfam" id="PF12804">
    <property type="entry name" value="NTP_transf_3"/>
    <property type="match status" value="1"/>
</dbReference>
<name>A0ABN6XTW2_9MICO</name>
<accession>A0ABN6XTW2</accession>
<keyword evidence="3" id="KW-1185">Reference proteome</keyword>
<dbReference type="PANTHER" id="PTHR43777">
    <property type="entry name" value="MOLYBDENUM COFACTOR CYTIDYLYLTRANSFERASE"/>
    <property type="match status" value="1"/>
</dbReference>
<reference evidence="3" key="1">
    <citation type="journal article" date="2019" name="Int. J. Syst. Evol. Microbiol.">
        <title>The Global Catalogue of Microorganisms (GCM) 10K type strain sequencing project: providing services to taxonomists for standard genome sequencing and annotation.</title>
        <authorList>
            <consortium name="The Broad Institute Genomics Platform"/>
            <consortium name="The Broad Institute Genome Sequencing Center for Infectious Disease"/>
            <person name="Wu L."/>
            <person name="Ma J."/>
        </authorList>
    </citation>
    <scope>NUCLEOTIDE SEQUENCE [LARGE SCALE GENOMIC DNA]</scope>
    <source>
        <strain evidence="3">NBRC 108728</strain>
    </source>
</reference>